<dbReference type="GO" id="GO:0000045">
    <property type="term" value="P:autophagosome assembly"/>
    <property type="evidence" value="ECO:0007669"/>
    <property type="project" value="TreeGrafter"/>
</dbReference>
<proteinExistence type="predicted"/>
<evidence type="ECO:0000313" key="4">
    <source>
        <dbReference type="EMBL" id="CAA7043885.1"/>
    </source>
</evidence>
<dbReference type="EMBL" id="CACVBM020001287">
    <property type="protein sequence ID" value="CAA7043885.1"/>
    <property type="molecule type" value="Genomic_DNA"/>
</dbReference>
<dbReference type="GO" id="GO:0005829">
    <property type="term" value="C:cytosol"/>
    <property type="evidence" value="ECO:0007669"/>
    <property type="project" value="TreeGrafter"/>
</dbReference>
<dbReference type="AlphaFoldDB" id="A0A6D2LDD3"/>
<dbReference type="SUPFAM" id="SSF54236">
    <property type="entry name" value="Ubiquitin-like"/>
    <property type="match status" value="1"/>
</dbReference>
<evidence type="ECO:0000313" key="6">
    <source>
        <dbReference type="Proteomes" id="UP000467841"/>
    </source>
</evidence>
<dbReference type="EMBL" id="CACVBM020001754">
    <property type="protein sequence ID" value="CAA7059137.1"/>
    <property type="molecule type" value="Genomic_DNA"/>
</dbReference>
<dbReference type="EMBL" id="CACVBM020001172">
    <property type="protein sequence ID" value="CAA7037202.1"/>
    <property type="molecule type" value="Genomic_DNA"/>
</dbReference>
<feature type="domain" description="UBX" evidence="2">
    <location>
        <begin position="109"/>
        <end position="186"/>
    </location>
</feature>
<dbReference type="GO" id="GO:0005634">
    <property type="term" value="C:nucleus"/>
    <property type="evidence" value="ECO:0007669"/>
    <property type="project" value="TreeGrafter"/>
</dbReference>
<dbReference type="PANTHER" id="PTHR23333:SF34">
    <property type="entry name" value="UBX DOMAIN-CONTAINING PROTEIN"/>
    <property type="match status" value="1"/>
</dbReference>
<reference evidence="5 6" key="1">
    <citation type="submission" date="2020-01" db="EMBL/GenBank/DDBJ databases">
        <authorList>
            <person name="Mishra B."/>
        </authorList>
    </citation>
    <scope>NUCLEOTIDE SEQUENCE [LARGE SCALE GENOMIC DNA]</scope>
</reference>
<dbReference type="GO" id="GO:0007030">
    <property type="term" value="P:Golgi organization"/>
    <property type="evidence" value="ECO:0007669"/>
    <property type="project" value="TreeGrafter"/>
</dbReference>
<dbReference type="InterPro" id="IPR001012">
    <property type="entry name" value="UBX_dom"/>
</dbReference>
<dbReference type="CDD" id="cd01770">
    <property type="entry name" value="UBX_UBXN2"/>
    <property type="match status" value="1"/>
</dbReference>
<keyword evidence="6" id="KW-1185">Reference proteome</keyword>
<dbReference type="Proteomes" id="UP000467841">
    <property type="component" value="Unassembled WGS sequence"/>
</dbReference>
<gene>
    <name evidence="3" type="ORF">MERR_LOCUS24437</name>
    <name evidence="4" type="ORF">MERR_LOCUS31120</name>
    <name evidence="5" type="ORF">MERR_LOCUS46373</name>
</gene>
<dbReference type="PROSITE" id="PS50033">
    <property type="entry name" value="UBX"/>
    <property type="match status" value="1"/>
</dbReference>
<name>A0A6D2LDD3_9BRAS</name>
<dbReference type="GO" id="GO:0043161">
    <property type="term" value="P:proteasome-mediated ubiquitin-dependent protein catabolic process"/>
    <property type="evidence" value="ECO:0007669"/>
    <property type="project" value="TreeGrafter"/>
</dbReference>
<dbReference type="InterPro" id="IPR029071">
    <property type="entry name" value="Ubiquitin-like_domsf"/>
</dbReference>
<evidence type="ECO:0000256" key="1">
    <source>
        <dbReference type="ARBA" id="ARBA00022786"/>
    </source>
</evidence>
<evidence type="ECO:0000259" key="2">
    <source>
        <dbReference type="PROSITE" id="PS50033"/>
    </source>
</evidence>
<dbReference type="GO" id="GO:0043130">
    <property type="term" value="F:ubiquitin binding"/>
    <property type="evidence" value="ECO:0007669"/>
    <property type="project" value="TreeGrafter"/>
</dbReference>
<accession>A0A6D2LDD3</accession>
<protein>
    <recommendedName>
        <fullName evidence="2">UBX domain-containing protein</fullName>
    </recommendedName>
</protein>
<keyword evidence="1" id="KW-0833">Ubl conjugation pathway</keyword>
<dbReference type="GO" id="GO:0031468">
    <property type="term" value="P:nuclear membrane reassembly"/>
    <property type="evidence" value="ECO:0007669"/>
    <property type="project" value="TreeGrafter"/>
</dbReference>
<dbReference type="Pfam" id="PF00789">
    <property type="entry name" value="UBX"/>
    <property type="match status" value="1"/>
</dbReference>
<dbReference type="PANTHER" id="PTHR23333">
    <property type="entry name" value="UBX DOMAIN CONTAINING PROTEIN"/>
    <property type="match status" value="1"/>
</dbReference>
<evidence type="ECO:0000313" key="3">
    <source>
        <dbReference type="EMBL" id="CAA7037202.1"/>
    </source>
</evidence>
<evidence type="ECO:0000313" key="5">
    <source>
        <dbReference type="EMBL" id="CAA7059137.1"/>
    </source>
</evidence>
<organism evidence="5 6">
    <name type="scientific">Microthlaspi erraticum</name>
    <dbReference type="NCBI Taxonomy" id="1685480"/>
    <lineage>
        <taxon>Eukaryota</taxon>
        <taxon>Viridiplantae</taxon>
        <taxon>Streptophyta</taxon>
        <taxon>Embryophyta</taxon>
        <taxon>Tracheophyta</taxon>
        <taxon>Spermatophyta</taxon>
        <taxon>Magnoliopsida</taxon>
        <taxon>eudicotyledons</taxon>
        <taxon>Gunneridae</taxon>
        <taxon>Pentapetalae</taxon>
        <taxon>rosids</taxon>
        <taxon>malvids</taxon>
        <taxon>Brassicales</taxon>
        <taxon>Brassicaceae</taxon>
        <taxon>Coluteocarpeae</taxon>
        <taxon>Microthlaspi</taxon>
    </lineage>
</organism>
<dbReference type="OrthoDB" id="1113687at2759"/>
<dbReference type="Gene3D" id="3.10.20.90">
    <property type="entry name" value="Phosphatidylinositol 3-kinase Catalytic Subunit, Chain A, domain 1"/>
    <property type="match status" value="1"/>
</dbReference>
<dbReference type="GO" id="GO:0061025">
    <property type="term" value="P:membrane fusion"/>
    <property type="evidence" value="ECO:0007669"/>
    <property type="project" value="TreeGrafter"/>
</dbReference>
<dbReference type="SMART" id="SM00166">
    <property type="entry name" value="UBX"/>
    <property type="match status" value="1"/>
</dbReference>
<sequence length="187" mass="21267">MSPEVKFHLRSKLRRRRFKTSWSKQNKFMFKDECIKSGRESRSILQHLPSELVKSKLLFLFQESPQPRTPFHGVGRTVAEPDCVSTEPPISSDSLTTTLPPSVDLVLDPAAPTTLIHFRLADGTRLVSRFNTHHTVRDVRGFIDAYRPGGSKDYQLLIMGCPPKPLPDFDQTLENAGIYNCVIIQKF</sequence>